<dbReference type="EMBL" id="LSRX01000184">
    <property type="protein sequence ID" value="OLQ05463.1"/>
    <property type="molecule type" value="Genomic_DNA"/>
</dbReference>
<dbReference type="Proteomes" id="UP000186817">
    <property type="component" value="Unassembled WGS sequence"/>
</dbReference>
<dbReference type="InterPro" id="IPR007201">
    <property type="entry name" value="Mei2-like_Rrm_C"/>
</dbReference>
<gene>
    <name evidence="2" type="primary">ML5</name>
    <name evidence="2" type="ORF">AK812_SmicGene11341</name>
</gene>
<proteinExistence type="predicted"/>
<evidence type="ECO:0000259" key="1">
    <source>
        <dbReference type="Pfam" id="PF04059"/>
    </source>
</evidence>
<dbReference type="SUPFAM" id="SSF54928">
    <property type="entry name" value="RNA-binding domain, RBD"/>
    <property type="match status" value="1"/>
</dbReference>
<dbReference type="OrthoDB" id="419663at2759"/>
<dbReference type="InterPro" id="IPR035979">
    <property type="entry name" value="RBD_domain_sf"/>
</dbReference>
<dbReference type="GO" id="GO:0003676">
    <property type="term" value="F:nucleic acid binding"/>
    <property type="evidence" value="ECO:0007669"/>
    <property type="project" value="InterPro"/>
</dbReference>
<name>A0A1Q9EDG6_SYMMI</name>
<evidence type="ECO:0000313" key="2">
    <source>
        <dbReference type="EMBL" id="OLQ05463.1"/>
    </source>
</evidence>
<accession>A0A1Q9EDG6</accession>
<keyword evidence="3" id="KW-1185">Reference proteome</keyword>
<reference evidence="2 3" key="1">
    <citation type="submission" date="2016-02" db="EMBL/GenBank/DDBJ databases">
        <title>Genome analysis of coral dinoflagellate symbionts highlights evolutionary adaptations to a symbiotic lifestyle.</title>
        <authorList>
            <person name="Aranda M."/>
            <person name="Li Y."/>
            <person name="Liew Y.J."/>
            <person name="Baumgarten S."/>
            <person name="Simakov O."/>
            <person name="Wilson M."/>
            <person name="Piel J."/>
            <person name="Ashoor H."/>
            <person name="Bougouffa S."/>
            <person name="Bajic V.B."/>
            <person name="Ryu T."/>
            <person name="Ravasi T."/>
            <person name="Bayer T."/>
            <person name="Micklem G."/>
            <person name="Kim H."/>
            <person name="Bhak J."/>
            <person name="Lajeunesse T.C."/>
            <person name="Voolstra C.R."/>
        </authorList>
    </citation>
    <scope>NUCLEOTIDE SEQUENCE [LARGE SCALE GENOMIC DNA]</scope>
    <source>
        <strain evidence="2 3">CCMP2467</strain>
    </source>
</reference>
<comment type="caution">
    <text evidence="2">The sequence shown here is derived from an EMBL/GenBank/DDBJ whole genome shotgun (WGS) entry which is preliminary data.</text>
</comment>
<dbReference type="Pfam" id="PF04059">
    <property type="entry name" value="RRM_2"/>
    <property type="match status" value="1"/>
</dbReference>
<sequence>MVEAVAAAKGSYNCVNRTILGSPFPEAFDVKIVLGITSILMASLSMQFTSTRGRRNIPAFEDGDTTVMLRRLPLDLGTQALLEILDQVAPRLYDLVYVPFDRRRKVHIALAWVNFTTPETARQAASNLSQLLSSDPEWNVEVRPANVQGRDANLAYFIARFGTTALAKPHAPLVFANGHAVADRLAFVRRTISPSLLREAADLVAAERPVQSRNGCTRRAQGFIWRPSASEATEDQHWQLPSNTAAGLAGSTGDGWNWRLLPPRESMRQYAPPAAPDQAEIGGLGF</sequence>
<organism evidence="2 3">
    <name type="scientific">Symbiodinium microadriaticum</name>
    <name type="common">Dinoflagellate</name>
    <name type="synonym">Zooxanthella microadriatica</name>
    <dbReference type="NCBI Taxonomy" id="2951"/>
    <lineage>
        <taxon>Eukaryota</taxon>
        <taxon>Sar</taxon>
        <taxon>Alveolata</taxon>
        <taxon>Dinophyceae</taxon>
        <taxon>Suessiales</taxon>
        <taxon>Symbiodiniaceae</taxon>
        <taxon>Symbiodinium</taxon>
    </lineage>
</organism>
<dbReference type="AlphaFoldDB" id="A0A1Q9EDG6"/>
<protein>
    <submittedName>
        <fullName evidence="2">Protein MEI2-like 5</fullName>
    </submittedName>
</protein>
<evidence type="ECO:0000313" key="3">
    <source>
        <dbReference type="Proteomes" id="UP000186817"/>
    </source>
</evidence>
<feature type="domain" description="Mei2-like C-terminal RNA recognition motif" evidence="1">
    <location>
        <begin position="65"/>
        <end position="157"/>
    </location>
</feature>